<evidence type="ECO:0000256" key="3">
    <source>
        <dbReference type="ARBA" id="ARBA00022692"/>
    </source>
</evidence>
<dbReference type="Pfam" id="PF08334">
    <property type="entry name" value="T2SSG"/>
    <property type="match status" value="1"/>
</dbReference>
<evidence type="ECO:0000256" key="2">
    <source>
        <dbReference type="ARBA" id="ARBA00022481"/>
    </source>
</evidence>
<dbReference type="PANTHER" id="PTHR30093">
    <property type="entry name" value="GENERAL SECRETION PATHWAY PROTEIN G"/>
    <property type="match status" value="1"/>
</dbReference>
<proteinExistence type="predicted"/>
<dbReference type="Pfam" id="PF07963">
    <property type="entry name" value="N_methyl"/>
    <property type="match status" value="1"/>
</dbReference>
<dbReference type="NCBIfam" id="TIGR02532">
    <property type="entry name" value="IV_pilin_GFxxxE"/>
    <property type="match status" value="1"/>
</dbReference>
<evidence type="ECO:0000256" key="1">
    <source>
        <dbReference type="ARBA" id="ARBA00004167"/>
    </source>
</evidence>
<reference evidence="9 10" key="1">
    <citation type="submission" date="2021-06" db="EMBL/GenBank/DDBJ databases">
        <title>Complete genome of Haloferula helveola possessing various polysaccharide degrading enzymes.</title>
        <authorList>
            <person name="Takami H."/>
            <person name="Huang C."/>
            <person name="Hamasaki K."/>
        </authorList>
    </citation>
    <scope>NUCLEOTIDE SEQUENCE [LARGE SCALE GENOMIC DNA]</scope>
    <source>
        <strain evidence="9 10">CN-1</strain>
    </source>
</reference>
<keyword evidence="3 7" id="KW-0812">Transmembrane</keyword>
<dbReference type="EMBL" id="AP024702">
    <property type="protein sequence ID" value="BCX50046.1"/>
    <property type="molecule type" value="Genomic_DNA"/>
</dbReference>
<feature type="domain" description="Type II secretion system protein GspG C-terminal" evidence="8">
    <location>
        <begin position="47"/>
        <end position="144"/>
    </location>
</feature>
<dbReference type="InterPro" id="IPR010054">
    <property type="entry name" value="Type2_sec_GspG"/>
</dbReference>
<keyword evidence="2" id="KW-0488">Methylation</keyword>
<keyword evidence="10" id="KW-1185">Reference proteome</keyword>
<keyword evidence="5 7" id="KW-0472">Membrane</keyword>
<comment type="subcellular location">
    <subcellularLocation>
        <location evidence="1">Membrane</location>
        <topology evidence="1">Single-pass membrane protein</topology>
    </subcellularLocation>
</comment>
<protein>
    <submittedName>
        <fullName evidence="9">Type II secretion system protein G</fullName>
    </submittedName>
</protein>
<evidence type="ECO:0000313" key="9">
    <source>
        <dbReference type="EMBL" id="BCX50046.1"/>
    </source>
</evidence>
<evidence type="ECO:0000256" key="7">
    <source>
        <dbReference type="SAM" id="Phobius"/>
    </source>
</evidence>
<sequence>MKSSNRQNFLRTRRVRAGFSLLEMVIVLGIIAVIIGGAITVMGRVGDGAKRTRVSGDFNSIGAALRMYQTNNGRFPSTSQGLEALVDKPSSEPRPKRWVKLLDEVPVDPWQNTYGYKFPGSSDKTTFEIISKGPDGIEGNEDDISSQKDE</sequence>
<dbReference type="InterPro" id="IPR012902">
    <property type="entry name" value="N_methyl_site"/>
</dbReference>
<dbReference type="SUPFAM" id="SSF54523">
    <property type="entry name" value="Pili subunits"/>
    <property type="match status" value="1"/>
</dbReference>
<evidence type="ECO:0000256" key="5">
    <source>
        <dbReference type="ARBA" id="ARBA00023136"/>
    </source>
</evidence>
<organism evidence="9 10">
    <name type="scientific">Haloferula helveola</name>
    <dbReference type="NCBI Taxonomy" id="490095"/>
    <lineage>
        <taxon>Bacteria</taxon>
        <taxon>Pseudomonadati</taxon>
        <taxon>Verrucomicrobiota</taxon>
        <taxon>Verrucomicrobiia</taxon>
        <taxon>Verrucomicrobiales</taxon>
        <taxon>Verrucomicrobiaceae</taxon>
        <taxon>Haloferula</taxon>
    </lineage>
</organism>
<dbReference type="Gene3D" id="3.30.700.10">
    <property type="entry name" value="Glycoprotein, Type 4 Pilin"/>
    <property type="match status" value="1"/>
</dbReference>
<dbReference type="RefSeq" id="WP_338686940.1">
    <property type="nucleotide sequence ID" value="NZ_AP024702.1"/>
</dbReference>
<evidence type="ECO:0000313" key="10">
    <source>
        <dbReference type="Proteomes" id="UP001374893"/>
    </source>
</evidence>
<feature type="transmembrane region" description="Helical" evidence="7">
    <location>
        <begin position="21"/>
        <end position="43"/>
    </location>
</feature>
<feature type="region of interest" description="Disordered" evidence="6">
    <location>
        <begin position="130"/>
        <end position="150"/>
    </location>
</feature>
<gene>
    <name evidence="9" type="primary">xcpT</name>
    <name evidence="9" type="ORF">HAHE_39540</name>
</gene>
<dbReference type="NCBIfam" id="TIGR01710">
    <property type="entry name" value="typeII_sec_gspG"/>
    <property type="match status" value="1"/>
</dbReference>
<dbReference type="InterPro" id="IPR013545">
    <property type="entry name" value="T2SS_protein-GspG_C"/>
</dbReference>
<dbReference type="Proteomes" id="UP001374893">
    <property type="component" value="Chromosome"/>
</dbReference>
<dbReference type="InterPro" id="IPR045584">
    <property type="entry name" value="Pilin-like"/>
</dbReference>
<evidence type="ECO:0000256" key="4">
    <source>
        <dbReference type="ARBA" id="ARBA00022989"/>
    </source>
</evidence>
<keyword evidence="4 7" id="KW-1133">Transmembrane helix</keyword>
<evidence type="ECO:0000259" key="8">
    <source>
        <dbReference type="Pfam" id="PF08334"/>
    </source>
</evidence>
<name>A0ABM7REG9_9BACT</name>
<accession>A0ABM7REG9</accession>
<dbReference type="PANTHER" id="PTHR30093:SF44">
    <property type="entry name" value="TYPE II SECRETION SYSTEM CORE PROTEIN G"/>
    <property type="match status" value="1"/>
</dbReference>
<dbReference type="PROSITE" id="PS00409">
    <property type="entry name" value="PROKAR_NTER_METHYL"/>
    <property type="match status" value="1"/>
</dbReference>
<evidence type="ECO:0000256" key="6">
    <source>
        <dbReference type="SAM" id="MobiDB-lite"/>
    </source>
</evidence>